<dbReference type="KEGG" id="cmt:CCM_05325"/>
<evidence type="ECO:0000256" key="1">
    <source>
        <dbReference type="SAM" id="Phobius"/>
    </source>
</evidence>
<sequence length="109" mass="11991">MAPLPTTPAPRTLIVRRGTSPWTALMTEHEQPMSARCLVFVLVILLVLALLVHTGRSWDECNDGGSPRRRICQRCRDSARAQAAELGDCQAGDVDLSTRTMRMDLEGAT</sequence>
<evidence type="ECO:0000313" key="3">
    <source>
        <dbReference type="Proteomes" id="UP000001610"/>
    </source>
</evidence>
<keyword evidence="1" id="KW-1133">Transmembrane helix</keyword>
<proteinExistence type="predicted"/>
<evidence type="ECO:0000313" key="2">
    <source>
        <dbReference type="EMBL" id="EGX91167.1"/>
    </source>
</evidence>
<dbReference type="Proteomes" id="UP000001610">
    <property type="component" value="Unassembled WGS sequence"/>
</dbReference>
<organism evidence="2 3">
    <name type="scientific">Cordyceps militaris (strain CM01)</name>
    <name type="common">Caterpillar fungus</name>
    <dbReference type="NCBI Taxonomy" id="983644"/>
    <lineage>
        <taxon>Eukaryota</taxon>
        <taxon>Fungi</taxon>
        <taxon>Dikarya</taxon>
        <taxon>Ascomycota</taxon>
        <taxon>Pezizomycotina</taxon>
        <taxon>Sordariomycetes</taxon>
        <taxon>Hypocreomycetidae</taxon>
        <taxon>Hypocreales</taxon>
        <taxon>Cordycipitaceae</taxon>
        <taxon>Cordyceps</taxon>
    </lineage>
</organism>
<dbReference type="InParanoid" id="G3JJ20"/>
<name>G3JJ20_CORMM</name>
<dbReference type="AlphaFoldDB" id="G3JJ20"/>
<reference evidence="2 3" key="1">
    <citation type="journal article" date="2011" name="Genome Biol.">
        <title>Genome sequence of the insect pathogenic fungus Cordyceps militaris, a valued traditional Chinese medicine.</title>
        <authorList>
            <person name="Zheng P."/>
            <person name="Xia Y."/>
            <person name="Xiao G."/>
            <person name="Xiong C."/>
            <person name="Hu X."/>
            <person name="Zhang S."/>
            <person name="Zheng H."/>
            <person name="Huang Y."/>
            <person name="Zhou Y."/>
            <person name="Wang S."/>
            <person name="Zhao G.P."/>
            <person name="Liu X."/>
            <person name="St Leger R.J."/>
            <person name="Wang C."/>
        </authorList>
    </citation>
    <scope>NUCLEOTIDE SEQUENCE [LARGE SCALE GENOMIC DNA]</scope>
    <source>
        <strain evidence="2 3">CM01</strain>
    </source>
</reference>
<keyword evidence="1" id="KW-0812">Transmembrane</keyword>
<dbReference type="HOGENOM" id="CLU_2183820_0_0_1"/>
<feature type="transmembrane region" description="Helical" evidence="1">
    <location>
        <begin position="33"/>
        <end position="52"/>
    </location>
</feature>
<accession>G3JJ20</accession>
<dbReference type="OrthoDB" id="5146389at2759"/>
<dbReference type="OMA" id="AFRQRIC"/>
<dbReference type="EMBL" id="JH126402">
    <property type="protein sequence ID" value="EGX91167.1"/>
    <property type="molecule type" value="Genomic_DNA"/>
</dbReference>
<keyword evidence="1" id="KW-0472">Membrane</keyword>
<dbReference type="RefSeq" id="XP_006670532.1">
    <property type="nucleotide sequence ID" value="XM_006670469.1"/>
</dbReference>
<gene>
    <name evidence="2" type="ORF">CCM_05325</name>
</gene>
<dbReference type="GeneID" id="18167343"/>
<dbReference type="VEuPathDB" id="FungiDB:CCM_05325"/>
<protein>
    <submittedName>
        <fullName evidence="2">Uncharacterized protein</fullName>
    </submittedName>
</protein>
<keyword evidence="3" id="KW-1185">Reference proteome</keyword>